<keyword evidence="1" id="KW-1133">Transmembrane helix</keyword>
<organism evidence="2 3">
    <name type="scientific">Methylobacterium organophilum</name>
    <dbReference type="NCBI Taxonomy" id="410"/>
    <lineage>
        <taxon>Bacteria</taxon>
        <taxon>Pseudomonadati</taxon>
        <taxon>Pseudomonadota</taxon>
        <taxon>Alphaproteobacteria</taxon>
        <taxon>Hyphomicrobiales</taxon>
        <taxon>Methylobacteriaceae</taxon>
        <taxon>Methylobacterium</taxon>
    </lineage>
</organism>
<comment type="caution">
    <text evidence="2">The sequence shown here is derived from an EMBL/GenBank/DDBJ whole genome shotgun (WGS) entry which is preliminary data.</text>
</comment>
<name>A0ABQ4T1H5_METOR</name>
<dbReference type="RefSeq" id="WP_238309430.1">
    <property type="nucleotide sequence ID" value="NZ_BPQV01000001.1"/>
</dbReference>
<evidence type="ECO:0000313" key="2">
    <source>
        <dbReference type="EMBL" id="GJE25486.1"/>
    </source>
</evidence>
<dbReference type="EMBL" id="BPQV01000001">
    <property type="protein sequence ID" value="GJE25486.1"/>
    <property type="molecule type" value="Genomic_DNA"/>
</dbReference>
<reference evidence="2" key="1">
    <citation type="journal article" date="2021" name="Front. Microbiol.">
        <title>Comprehensive Comparative Genomics and Phenotyping of Methylobacterium Species.</title>
        <authorList>
            <person name="Alessa O."/>
            <person name="Ogura Y."/>
            <person name="Fujitani Y."/>
            <person name="Takami H."/>
            <person name="Hayashi T."/>
            <person name="Sahin N."/>
            <person name="Tani A."/>
        </authorList>
    </citation>
    <scope>NUCLEOTIDE SEQUENCE</scope>
    <source>
        <strain evidence="2">NBRC 15689</strain>
    </source>
</reference>
<evidence type="ECO:0000313" key="3">
    <source>
        <dbReference type="Proteomes" id="UP001055156"/>
    </source>
</evidence>
<reference evidence="2" key="2">
    <citation type="submission" date="2021-08" db="EMBL/GenBank/DDBJ databases">
        <authorList>
            <person name="Tani A."/>
            <person name="Ola A."/>
            <person name="Ogura Y."/>
            <person name="Katsura K."/>
            <person name="Hayashi T."/>
        </authorList>
    </citation>
    <scope>NUCLEOTIDE SEQUENCE</scope>
    <source>
        <strain evidence="2">NBRC 15689</strain>
    </source>
</reference>
<keyword evidence="1" id="KW-0472">Membrane</keyword>
<feature type="transmembrane region" description="Helical" evidence="1">
    <location>
        <begin position="29"/>
        <end position="47"/>
    </location>
</feature>
<keyword evidence="3" id="KW-1185">Reference proteome</keyword>
<sequence>MGAMAIGLGAALCGGGALAHFYDRTQRKEGVLALGGFCFLLAGLFLTRY</sequence>
<dbReference type="Proteomes" id="UP001055156">
    <property type="component" value="Unassembled WGS sequence"/>
</dbReference>
<evidence type="ECO:0000256" key="1">
    <source>
        <dbReference type="SAM" id="Phobius"/>
    </source>
</evidence>
<accession>A0ABQ4T1H5</accession>
<gene>
    <name evidence="2" type="ORF">LKMONMHP_0324</name>
</gene>
<protein>
    <submittedName>
        <fullName evidence="2">Uncharacterized protein</fullName>
    </submittedName>
</protein>
<keyword evidence="1" id="KW-0812">Transmembrane</keyword>
<proteinExistence type="predicted"/>